<dbReference type="RefSeq" id="WP_141581544.1">
    <property type="nucleotide sequence ID" value="NZ_SPAZ01000077.1"/>
</dbReference>
<dbReference type="NCBIfam" id="NF042915">
    <property type="entry name" value="MAB_1171c_fam"/>
    <property type="match status" value="1"/>
</dbReference>
<gene>
    <name evidence="3" type="ORF">Sipo8835_09375</name>
</gene>
<keyword evidence="1" id="KW-0472">Membrane</keyword>
<dbReference type="InterPro" id="IPR046675">
    <property type="entry name" value="DUF6545"/>
</dbReference>
<evidence type="ECO:0000259" key="2">
    <source>
        <dbReference type="Pfam" id="PF20182"/>
    </source>
</evidence>
<dbReference type="EMBL" id="SPAZ01000077">
    <property type="protein sequence ID" value="TQE36869.1"/>
    <property type="molecule type" value="Genomic_DNA"/>
</dbReference>
<dbReference type="AlphaFoldDB" id="A0AAE8W7T4"/>
<feature type="transmembrane region" description="Helical" evidence="1">
    <location>
        <begin position="142"/>
        <end position="166"/>
    </location>
</feature>
<sequence>MKDLLHPISLTVALVGLAFLLRDLPARRRDIAWAALTAVYLLSALSFLFSISSMWRAIDDTLGTRNLAVPLAMSCVVALLACQQVVLSYWGSPADRARRMSRYWLGSGAAVISGLFVLFFLLTPAVQRPTDFTLYYAHDHIYATYLTLYISAYTFAEVYLTVACWRLASRSPRTAVRIGLRIVSVGAAITLGYSAVRIGNVIAAALGTSLAGWEDFAWICGDIGTILTLVGWLIPTLTAQVQRTAYWIGLRRAHRQLHPLWLAFYRAVPEIVLTPNDSTATGRPPTQGISFQVYRRLVEIRDGQTAVRPYLDHDVRKDSEQRHRAAGLSGDELHAAITADQIRAALTAHTHRTPPARSTDFADQNMESSHPIEDLTVLSAIARHFARHERPTAREDVIR</sequence>
<proteinExistence type="predicted"/>
<evidence type="ECO:0000256" key="1">
    <source>
        <dbReference type="SAM" id="Phobius"/>
    </source>
</evidence>
<protein>
    <recommendedName>
        <fullName evidence="2">DUF6545 domain-containing protein</fullName>
    </recommendedName>
</protein>
<reference evidence="3 4" key="1">
    <citation type="submission" date="2019-03" db="EMBL/GenBank/DDBJ databases">
        <title>Comparative genomic analyses of the sweetpotato soil rot pathogen, Streptomyces ipomoeae.</title>
        <authorList>
            <person name="Ruschel Soares N."/>
            <person name="Badger J.H."/>
            <person name="Huguet-Tapia J.C."/>
            <person name="Clark C.A."/>
            <person name="Pettis G.S."/>
        </authorList>
    </citation>
    <scope>NUCLEOTIDE SEQUENCE [LARGE SCALE GENOMIC DNA]</scope>
    <source>
        <strain evidence="3 4">88-35</strain>
    </source>
</reference>
<dbReference type="InterPro" id="IPR050039">
    <property type="entry name" value="MAB_1171c-like"/>
</dbReference>
<dbReference type="Pfam" id="PF20182">
    <property type="entry name" value="DUF6545"/>
    <property type="match status" value="1"/>
</dbReference>
<accession>A0AAE8W7T4</accession>
<comment type="caution">
    <text evidence="3">The sequence shown here is derived from an EMBL/GenBank/DDBJ whole genome shotgun (WGS) entry which is preliminary data.</text>
</comment>
<dbReference type="Proteomes" id="UP000318720">
    <property type="component" value="Unassembled WGS sequence"/>
</dbReference>
<organism evidence="3 4">
    <name type="scientific">Streptomyces ipomoeae</name>
    <dbReference type="NCBI Taxonomy" id="103232"/>
    <lineage>
        <taxon>Bacteria</taxon>
        <taxon>Bacillati</taxon>
        <taxon>Actinomycetota</taxon>
        <taxon>Actinomycetes</taxon>
        <taxon>Kitasatosporales</taxon>
        <taxon>Streptomycetaceae</taxon>
        <taxon>Streptomyces</taxon>
    </lineage>
</organism>
<feature type="transmembrane region" description="Helical" evidence="1">
    <location>
        <begin position="31"/>
        <end position="55"/>
    </location>
</feature>
<feature type="transmembrane region" description="Helical" evidence="1">
    <location>
        <begin position="178"/>
        <end position="196"/>
    </location>
</feature>
<evidence type="ECO:0000313" key="3">
    <source>
        <dbReference type="EMBL" id="TQE36869.1"/>
    </source>
</evidence>
<keyword evidence="1" id="KW-0812">Transmembrane</keyword>
<feature type="domain" description="DUF6545" evidence="2">
    <location>
        <begin position="247"/>
        <end position="386"/>
    </location>
</feature>
<feature type="transmembrane region" description="Helical" evidence="1">
    <location>
        <begin position="103"/>
        <end position="122"/>
    </location>
</feature>
<feature type="transmembrane region" description="Helical" evidence="1">
    <location>
        <begin position="6"/>
        <end position="24"/>
    </location>
</feature>
<feature type="transmembrane region" description="Helical" evidence="1">
    <location>
        <begin position="67"/>
        <end position="91"/>
    </location>
</feature>
<keyword evidence="1" id="KW-1133">Transmembrane helix</keyword>
<name>A0AAE8W7T4_9ACTN</name>
<feature type="transmembrane region" description="Helical" evidence="1">
    <location>
        <begin position="216"/>
        <end position="234"/>
    </location>
</feature>
<evidence type="ECO:0000313" key="4">
    <source>
        <dbReference type="Proteomes" id="UP000318720"/>
    </source>
</evidence>